<reference evidence="1" key="1">
    <citation type="journal article" date="2015" name="Nature">
        <title>Complex archaea that bridge the gap between prokaryotes and eukaryotes.</title>
        <authorList>
            <person name="Spang A."/>
            <person name="Saw J.H."/>
            <person name="Jorgensen S.L."/>
            <person name="Zaremba-Niedzwiedzka K."/>
            <person name="Martijn J."/>
            <person name="Lind A.E."/>
            <person name="van Eijk R."/>
            <person name="Schleper C."/>
            <person name="Guy L."/>
            <person name="Ettema T.J."/>
        </authorList>
    </citation>
    <scope>NUCLEOTIDE SEQUENCE</scope>
</reference>
<dbReference type="EMBL" id="LAZR01060311">
    <property type="protein sequence ID" value="KKK65951.1"/>
    <property type="molecule type" value="Genomic_DNA"/>
</dbReference>
<sequence length="74" mass="8435">MNQYLRDVCKIGQGRECCRYLTAGPDGFCCEKLSSMKSHLDHATHMTARGDNCDGLVEVEYRIKLRGEENEQSH</sequence>
<protein>
    <submittedName>
        <fullName evidence="1">Uncharacterized protein</fullName>
    </submittedName>
</protein>
<organism evidence="1">
    <name type="scientific">marine sediment metagenome</name>
    <dbReference type="NCBI Taxonomy" id="412755"/>
    <lineage>
        <taxon>unclassified sequences</taxon>
        <taxon>metagenomes</taxon>
        <taxon>ecological metagenomes</taxon>
    </lineage>
</organism>
<proteinExistence type="predicted"/>
<name>A0A0F9A172_9ZZZZ</name>
<comment type="caution">
    <text evidence="1">The sequence shown here is derived from an EMBL/GenBank/DDBJ whole genome shotgun (WGS) entry which is preliminary data.</text>
</comment>
<gene>
    <name evidence="1" type="ORF">LCGC14_2968980</name>
</gene>
<dbReference type="AlphaFoldDB" id="A0A0F9A172"/>
<evidence type="ECO:0000313" key="1">
    <source>
        <dbReference type="EMBL" id="KKK65951.1"/>
    </source>
</evidence>
<accession>A0A0F9A172</accession>